<dbReference type="STRING" id="796604.A0A2X0NMS4"/>
<evidence type="ECO:0000256" key="8">
    <source>
        <dbReference type="RuleBase" id="RU361210"/>
    </source>
</evidence>
<reference evidence="10 11" key="1">
    <citation type="submission" date="2016-11" db="EMBL/GenBank/DDBJ databases">
        <authorList>
            <person name="Jaros S."/>
            <person name="Januszkiewicz K."/>
            <person name="Wedrychowicz H."/>
        </authorList>
    </citation>
    <scope>NUCLEOTIDE SEQUENCE [LARGE SCALE GENOMIC DNA]</scope>
</reference>
<dbReference type="PIRSF" id="PIRSF016325">
    <property type="entry name" value="Phstyr_phstse_ac"/>
    <property type="match status" value="1"/>
</dbReference>
<keyword evidence="4 8" id="KW-0963">Cytoplasm</keyword>
<dbReference type="Proteomes" id="UP000249464">
    <property type="component" value="Unassembled WGS sequence"/>
</dbReference>
<accession>A0A2X0NMS4</accession>
<dbReference type="InterPro" id="IPR037218">
    <property type="entry name" value="PTPA_sf"/>
</dbReference>
<dbReference type="GO" id="GO:0003755">
    <property type="term" value="F:peptidyl-prolyl cis-trans isomerase activity"/>
    <property type="evidence" value="ECO:0007669"/>
    <property type="project" value="UniProtKB-KW"/>
</dbReference>
<dbReference type="InterPro" id="IPR004327">
    <property type="entry name" value="Phstyr_phstse_ac"/>
</dbReference>
<evidence type="ECO:0000256" key="3">
    <source>
        <dbReference type="ARBA" id="ARBA00011019"/>
    </source>
</evidence>
<dbReference type="PANTHER" id="PTHR10012:SF5">
    <property type="entry name" value="SERINE_THREONINE-PROTEIN PHOSPHATASE 2A ACTIVATOR 2"/>
    <property type="match status" value="1"/>
</dbReference>
<dbReference type="GO" id="GO:0005737">
    <property type="term" value="C:cytoplasm"/>
    <property type="evidence" value="ECO:0007669"/>
    <property type="project" value="UniProtKB-SubCell"/>
</dbReference>
<keyword evidence="6 8" id="KW-0413">Isomerase</keyword>
<dbReference type="GO" id="GO:0007052">
    <property type="term" value="P:mitotic spindle organization"/>
    <property type="evidence" value="ECO:0007669"/>
    <property type="project" value="TreeGrafter"/>
</dbReference>
<evidence type="ECO:0000256" key="4">
    <source>
        <dbReference type="ARBA" id="ARBA00022490"/>
    </source>
</evidence>
<sequence>MASITTLLPEHMPTTAGPHSQSPPSPSSSPAKRIISRAHLQRFLDSPTHQHVIDYIQRLNEAVVDAVDALLSVLQRIENIVEETPPIDNGKSRFGNPAFRTFYDKVVEQSAELHRSIPNLPTEHVTELSGYFTESWGNRTRVDYGSGMELNFICWLLCLDQLKILTPDDDRAVVIKLFWRYMTVARLLQTEYWLEPAGSHGAQGLDDYHFAVFSRSHKVHSAKHRFLDLIELCLSCLCATVFGSAQLRNHKHLRPKAIHDPEILDEFAKDYMYFSYIRYINSIKTASLRWHSPMLDDISGVKTWAKVNSGMLKMYTAEVLAKLPVAQHFLFGTLLTFPLPPDGEELEGNGEGEEGVHLDAHGHVHVRGEGFGDCCGIAIPSAFAAAEAIRRKEEGSGGKLRRIPFD</sequence>
<dbReference type="InterPro" id="IPR043170">
    <property type="entry name" value="PTPA_C_lid"/>
</dbReference>
<evidence type="ECO:0000256" key="1">
    <source>
        <dbReference type="ARBA" id="ARBA00000971"/>
    </source>
</evidence>
<dbReference type="PANTHER" id="PTHR10012">
    <property type="entry name" value="SERINE/THREONINE-PROTEIN PHOSPHATASE 2A REGULATORY SUBUNIT B"/>
    <property type="match status" value="1"/>
</dbReference>
<dbReference type="GO" id="GO:0008160">
    <property type="term" value="F:protein tyrosine phosphatase activator activity"/>
    <property type="evidence" value="ECO:0007669"/>
    <property type="project" value="TreeGrafter"/>
</dbReference>
<name>A0A2X0NMS4_9BASI</name>
<evidence type="ECO:0000313" key="11">
    <source>
        <dbReference type="Proteomes" id="UP000249464"/>
    </source>
</evidence>
<dbReference type="Gene3D" id="1.20.120.1150">
    <property type="match status" value="1"/>
</dbReference>
<dbReference type="GO" id="GO:0000159">
    <property type="term" value="C:protein phosphatase type 2A complex"/>
    <property type="evidence" value="ECO:0007669"/>
    <property type="project" value="TreeGrafter"/>
</dbReference>
<organism evidence="10 11">
    <name type="scientific">Microbotryum silenes-dioicae</name>
    <dbReference type="NCBI Taxonomy" id="796604"/>
    <lineage>
        <taxon>Eukaryota</taxon>
        <taxon>Fungi</taxon>
        <taxon>Dikarya</taxon>
        <taxon>Basidiomycota</taxon>
        <taxon>Pucciniomycotina</taxon>
        <taxon>Microbotryomycetes</taxon>
        <taxon>Microbotryales</taxon>
        <taxon>Microbotryaceae</taxon>
        <taxon>Microbotryum</taxon>
    </lineage>
</organism>
<gene>
    <name evidence="10" type="primary">BQ5605_C010g06091</name>
    <name evidence="10" type="ORF">BQ5605_C010G06091</name>
</gene>
<dbReference type="FunFam" id="1.20.120.1150:FF:000002">
    <property type="entry name" value="Serine/threonine-protein phosphatase 2A activator"/>
    <property type="match status" value="1"/>
</dbReference>
<dbReference type="GO" id="GO:0005634">
    <property type="term" value="C:nucleus"/>
    <property type="evidence" value="ECO:0007669"/>
    <property type="project" value="TreeGrafter"/>
</dbReference>
<dbReference type="CDD" id="cd04087">
    <property type="entry name" value="PTPA"/>
    <property type="match status" value="1"/>
</dbReference>
<keyword evidence="5 8" id="KW-0697">Rotamase</keyword>
<feature type="region of interest" description="Disordered" evidence="9">
    <location>
        <begin position="1"/>
        <end position="31"/>
    </location>
</feature>
<evidence type="ECO:0000256" key="2">
    <source>
        <dbReference type="ARBA" id="ARBA00004496"/>
    </source>
</evidence>
<evidence type="ECO:0000256" key="7">
    <source>
        <dbReference type="ARBA" id="ARBA00025287"/>
    </source>
</evidence>
<dbReference type="SUPFAM" id="SSF140984">
    <property type="entry name" value="PTPA-like"/>
    <property type="match status" value="1"/>
</dbReference>
<keyword evidence="11" id="KW-1185">Reference proteome</keyword>
<evidence type="ECO:0000256" key="6">
    <source>
        <dbReference type="ARBA" id="ARBA00023235"/>
    </source>
</evidence>
<protein>
    <recommendedName>
        <fullName evidence="8">Serine/threonine-protein phosphatase 2A activator</fullName>
        <ecNumber evidence="8">5.2.1.8</ecNumber>
    </recommendedName>
    <alternativeName>
        <fullName evidence="8">Phosphotyrosyl phosphatase activator</fullName>
    </alternativeName>
</protein>
<dbReference type="Pfam" id="PF03095">
    <property type="entry name" value="PTPA"/>
    <property type="match status" value="2"/>
</dbReference>
<dbReference type="EC" id="5.2.1.8" evidence="8"/>
<dbReference type="AlphaFoldDB" id="A0A2X0NMS4"/>
<proteinExistence type="inferred from homology"/>
<comment type="similarity">
    <text evidence="3 8">Belongs to the PTPA-type PPIase family.</text>
</comment>
<evidence type="ECO:0000256" key="5">
    <source>
        <dbReference type="ARBA" id="ARBA00023110"/>
    </source>
</evidence>
<evidence type="ECO:0000256" key="9">
    <source>
        <dbReference type="SAM" id="MobiDB-lite"/>
    </source>
</evidence>
<dbReference type="EMBL" id="FQNC01000012">
    <property type="protein sequence ID" value="SGY14178.1"/>
    <property type="molecule type" value="Genomic_DNA"/>
</dbReference>
<comment type="catalytic activity">
    <reaction evidence="1 8">
        <text>[protein]-peptidylproline (omega=180) = [protein]-peptidylproline (omega=0)</text>
        <dbReference type="Rhea" id="RHEA:16237"/>
        <dbReference type="Rhea" id="RHEA-COMP:10747"/>
        <dbReference type="Rhea" id="RHEA-COMP:10748"/>
        <dbReference type="ChEBI" id="CHEBI:83833"/>
        <dbReference type="ChEBI" id="CHEBI:83834"/>
        <dbReference type="EC" id="5.2.1.8"/>
    </reaction>
</comment>
<comment type="subcellular location">
    <subcellularLocation>
        <location evidence="2 8">Cytoplasm</location>
    </subcellularLocation>
</comment>
<evidence type="ECO:0000313" key="10">
    <source>
        <dbReference type="EMBL" id="SGY14178.1"/>
    </source>
</evidence>
<comment type="function">
    <text evidence="7">PPIases accelerate the folding of proteins. It catalyzes the cis-trans isomerization of proline imidic peptide bonds in oligopeptides. Acts as a regulatory subunit for PP2A-like phosphatases modulating their activity or substrate specificity, probably by inducing a conformational change in the catalytic subunit, a direct target of the PPIase. Can reactivate inactive phosphatase PP2A-phosphatase methylesterase complexes (PP2Ai) in presence of ATP and Mg(2+) by dissociating the inactive form from the complex.</text>
</comment>